<dbReference type="InterPro" id="IPR003000">
    <property type="entry name" value="Sirtuin"/>
</dbReference>
<dbReference type="InterPro" id="IPR050134">
    <property type="entry name" value="NAD-dep_sirtuin_deacylases"/>
</dbReference>
<dbReference type="EMBL" id="CAUJNA010003291">
    <property type="protein sequence ID" value="CAJ1398130.1"/>
    <property type="molecule type" value="Genomic_DNA"/>
</dbReference>
<dbReference type="GO" id="GO:0046872">
    <property type="term" value="F:metal ion binding"/>
    <property type="evidence" value="ECO:0007669"/>
    <property type="project" value="UniProtKB-KW"/>
</dbReference>
<dbReference type="InterPro" id="IPR026590">
    <property type="entry name" value="Ssirtuin_cat_dom"/>
</dbReference>
<dbReference type="GO" id="GO:0005634">
    <property type="term" value="C:nucleus"/>
    <property type="evidence" value="ECO:0007669"/>
    <property type="project" value="TreeGrafter"/>
</dbReference>
<dbReference type="PANTHER" id="PTHR11085:SF6">
    <property type="entry name" value="NAD-DEPENDENT PROTEIN DEACETYLASE SIRTUIN-2"/>
    <property type="match status" value="1"/>
</dbReference>
<proteinExistence type="predicted"/>
<comment type="cofactor">
    <cofactor evidence="1">
        <name>Zn(2+)</name>
        <dbReference type="ChEBI" id="CHEBI:29105"/>
    </cofactor>
</comment>
<dbReference type="InterPro" id="IPR029035">
    <property type="entry name" value="DHS-like_NAD/FAD-binding_dom"/>
</dbReference>
<keyword evidence="5" id="KW-0520">NAD</keyword>
<protein>
    <recommendedName>
        <fullName evidence="7">Deacetylase sirtuin-type domain-containing protein</fullName>
    </recommendedName>
</protein>
<dbReference type="SUPFAM" id="SSF52467">
    <property type="entry name" value="DHS-like NAD/FAD-binding domain"/>
    <property type="match status" value="1"/>
</dbReference>
<evidence type="ECO:0000259" key="7">
    <source>
        <dbReference type="PROSITE" id="PS50305"/>
    </source>
</evidence>
<evidence type="ECO:0000256" key="3">
    <source>
        <dbReference type="ARBA" id="ARBA00022723"/>
    </source>
</evidence>
<dbReference type="Gene3D" id="3.40.50.1220">
    <property type="entry name" value="TPP-binding domain"/>
    <property type="match status" value="1"/>
</dbReference>
<dbReference type="Pfam" id="PF02146">
    <property type="entry name" value="SIR2"/>
    <property type="match status" value="1"/>
</dbReference>
<keyword evidence="2" id="KW-0808">Transferase</keyword>
<dbReference type="GO" id="GO:0017136">
    <property type="term" value="F:histone deacetylase activity, NAD-dependent"/>
    <property type="evidence" value="ECO:0007669"/>
    <property type="project" value="TreeGrafter"/>
</dbReference>
<evidence type="ECO:0000256" key="5">
    <source>
        <dbReference type="ARBA" id="ARBA00023027"/>
    </source>
</evidence>
<keyword evidence="4" id="KW-0862">Zinc</keyword>
<evidence type="ECO:0000256" key="1">
    <source>
        <dbReference type="ARBA" id="ARBA00001947"/>
    </source>
</evidence>
<keyword evidence="3" id="KW-0479">Metal-binding</keyword>
<sequence>MQRALLRLPRRRRFWSLAVCAAWPASSWVPSLAPRRVLSRCVAAKAEASDGEVPSAEVVLQQLEESGLFEGQEEMLLRLRMLAAQGVHPLDALRASRLQEDRRGQEEPRDAVLESFDIEGVAKYMQASKCKNVVVMCGAGISTSAGIPDFRTPGSGLYDNLQRYNLSQPELIFDLAFFQSQPAPFYELCKELWPGTYRPTRAHYFIRLLEEKGVLRRCYTQNIDSLERQAGLSPEKVVAAHGNMDEAHVLDSVPERKVDIEDVRRAIFAGEEGWQALRQAHGGLVKPKIVMFGEDLPDRFWELQQQDLQECDLLIVIGTSLVVEPFAGLVGKAAPDAPRLLINREPAGTCEQRVFGFRFQLPEGDNWRDVWFEGGCDEGCHALAAALGWGEDLQRLESEAEAE</sequence>
<dbReference type="Gene3D" id="3.30.1600.10">
    <property type="entry name" value="SIR2/SIRT2 'Small Domain"/>
    <property type="match status" value="1"/>
</dbReference>
<evidence type="ECO:0000313" key="8">
    <source>
        <dbReference type="EMBL" id="CAJ1398130.1"/>
    </source>
</evidence>
<accession>A0AA36J403</accession>
<dbReference type="InterPro" id="IPR026591">
    <property type="entry name" value="Sirtuin_cat_small_dom_sf"/>
</dbReference>
<evidence type="ECO:0000313" key="9">
    <source>
        <dbReference type="Proteomes" id="UP001178507"/>
    </source>
</evidence>
<reference evidence="8" key="1">
    <citation type="submission" date="2023-08" db="EMBL/GenBank/DDBJ databases">
        <authorList>
            <person name="Chen Y."/>
            <person name="Shah S."/>
            <person name="Dougan E. K."/>
            <person name="Thang M."/>
            <person name="Chan C."/>
        </authorList>
    </citation>
    <scope>NUCLEOTIDE SEQUENCE</scope>
</reference>
<dbReference type="PANTHER" id="PTHR11085">
    <property type="entry name" value="NAD-DEPENDENT PROTEIN DEACYLASE SIRTUIN-5, MITOCHONDRIAL-RELATED"/>
    <property type="match status" value="1"/>
</dbReference>
<organism evidence="8 9">
    <name type="scientific">Effrenium voratum</name>
    <dbReference type="NCBI Taxonomy" id="2562239"/>
    <lineage>
        <taxon>Eukaryota</taxon>
        <taxon>Sar</taxon>
        <taxon>Alveolata</taxon>
        <taxon>Dinophyceae</taxon>
        <taxon>Suessiales</taxon>
        <taxon>Symbiodiniaceae</taxon>
        <taxon>Effrenium</taxon>
    </lineage>
</organism>
<keyword evidence="9" id="KW-1185">Reference proteome</keyword>
<comment type="caution">
    <text evidence="8">The sequence shown here is derived from an EMBL/GenBank/DDBJ whole genome shotgun (WGS) entry which is preliminary data.</text>
</comment>
<dbReference type="GO" id="GO:0070403">
    <property type="term" value="F:NAD+ binding"/>
    <property type="evidence" value="ECO:0007669"/>
    <property type="project" value="InterPro"/>
</dbReference>
<evidence type="ECO:0000256" key="4">
    <source>
        <dbReference type="ARBA" id="ARBA00022833"/>
    </source>
</evidence>
<dbReference type="Proteomes" id="UP001178507">
    <property type="component" value="Unassembled WGS sequence"/>
</dbReference>
<gene>
    <name evidence="8" type="ORF">EVOR1521_LOCUS21996</name>
</gene>
<evidence type="ECO:0000256" key="6">
    <source>
        <dbReference type="PROSITE-ProRule" id="PRU00236"/>
    </source>
</evidence>
<comment type="caution">
    <text evidence="6">Lacks conserved residue(s) required for the propagation of feature annotation.</text>
</comment>
<feature type="domain" description="Deacetylase sirtuin-type" evidence="7">
    <location>
        <begin position="111"/>
        <end position="390"/>
    </location>
</feature>
<dbReference type="AlphaFoldDB" id="A0AA36J403"/>
<evidence type="ECO:0000256" key="2">
    <source>
        <dbReference type="ARBA" id="ARBA00022679"/>
    </source>
</evidence>
<dbReference type="PROSITE" id="PS50305">
    <property type="entry name" value="SIRTUIN"/>
    <property type="match status" value="1"/>
</dbReference>
<name>A0AA36J403_9DINO</name>